<protein>
    <recommendedName>
        <fullName evidence="4">Fungal N-terminal domain-containing protein</fullName>
    </recommendedName>
</protein>
<dbReference type="RefSeq" id="XP_031003315.1">
    <property type="nucleotide sequence ID" value="XM_031151834.1"/>
</dbReference>
<organism evidence="2 3">
    <name type="scientific">Lachnellula hyalina</name>
    <dbReference type="NCBI Taxonomy" id="1316788"/>
    <lineage>
        <taxon>Eukaryota</taxon>
        <taxon>Fungi</taxon>
        <taxon>Dikarya</taxon>
        <taxon>Ascomycota</taxon>
        <taxon>Pezizomycotina</taxon>
        <taxon>Leotiomycetes</taxon>
        <taxon>Helotiales</taxon>
        <taxon>Lachnaceae</taxon>
        <taxon>Lachnellula</taxon>
    </lineage>
</organism>
<proteinExistence type="predicted"/>
<dbReference type="EMBL" id="QGMH01000127">
    <property type="protein sequence ID" value="TVY24527.1"/>
    <property type="molecule type" value="Genomic_DNA"/>
</dbReference>
<evidence type="ECO:0000313" key="3">
    <source>
        <dbReference type="Proteomes" id="UP000431533"/>
    </source>
</evidence>
<dbReference type="GO" id="GO:0006355">
    <property type="term" value="P:regulation of DNA-templated transcription"/>
    <property type="evidence" value="ECO:0007669"/>
    <property type="project" value="InterPro"/>
</dbReference>
<dbReference type="PANTHER" id="PTHR36167">
    <property type="entry name" value="C2H2 FINGER DOMAIN TRANSCRIPTION FACTOR (EUROFUNG)-RELATED"/>
    <property type="match status" value="1"/>
</dbReference>
<feature type="region of interest" description="Disordered" evidence="1">
    <location>
        <begin position="386"/>
        <end position="408"/>
    </location>
</feature>
<dbReference type="InterPro" id="IPR039327">
    <property type="entry name" value="CON7-like"/>
</dbReference>
<accession>A0A8H8QX95</accession>
<evidence type="ECO:0008006" key="4">
    <source>
        <dbReference type="Google" id="ProtNLM"/>
    </source>
</evidence>
<comment type="caution">
    <text evidence="2">The sequence shown here is derived from an EMBL/GenBank/DDBJ whole genome shotgun (WGS) entry which is preliminary data.</text>
</comment>
<gene>
    <name evidence="2" type="ORF">LHYA1_G006901</name>
</gene>
<dbReference type="PANTHER" id="PTHR36167:SF4">
    <property type="entry name" value="FUNGAL N-TERMINAL DOMAIN-CONTAINING PROTEIN"/>
    <property type="match status" value="1"/>
</dbReference>
<reference evidence="2 3" key="1">
    <citation type="submission" date="2018-05" db="EMBL/GenBank/DDBJ databases">
        <title>Genome sequencing and assembly of the regulated plant pathogen Lachnellula willkommii and related sister species for the development of diagnostic species identification markers.</title>
        <authorList>
            <person name="Giroux E."/>
            <person name="Bilodeau G."/>
        </authorList>
    </citation>
    <scope>NUCLEOTIDE SEQUENCE [LARGE SCALE GENOMIC DNA]</scope>
    <source>
        <strain evidence="2 3">CBS 185.66</strain>
    </source>
</reference>
<evidence type="ECO:0000256" key="1">
    <source>
        <dbReference type="SAM" id="MobiDB-lite"/>
    </source>
</evidence>
<dbReference type="GeneID" id="41987099"/>
<name>A0A8H8QX95_9HELO</name>
<dbReference type="AlphaFoldDB" id="A0A8H8QX95"/>
<evidence type="ECO:0000313" key="2">
    <source>
        <dbReference type="EMBL" id="TVY24527.1"/>
    </source>
</evidence>
<keyword evidence="3" id="KW-1185">Reference proteome</keyword>
<dbReference type="Proteomes" id="UP000431533">
    <property type="component" value="Unassembled WGS sequence"/>
</dbReference>
<dbReference type="OrthoDB" id="5431013at2759"/>
<sequence>MAEAIAAIGIVASVVQLADFGFKLSVKLFTFSKAVSSADTSIQEISNDVSLTSTVLNELCQILQADESHVVSENALEATRQTVKECMSIFEQLDYALDRSLRNLGMLEDKGKAKRGRVALEKLKWPFKQNKMELLRSNLDRLKASLALMLQVLSYARDISSRKAADSSFAYQKHLIESLARSEQETKRRYHALQMSIESANSSRGLNAFITTSVLVTGACGMDPISQSSETPAVPAIKHQTLIGELLLCFQLLNDVLGHHLAASKLSELSSLGYEQLRLTLERIHTEEINRLSEDFANASNDAKAEAVENLEARLKELARAGILKGEKQNENVADGNQNTTEASIPQISSPKHNVRSYSAYEPFIDTPVAKSSNVTIFDSLFPTPSTPDGSQFKQGKAPGLSEIPTEEPSTTFFSDFDVEEGIAAEAMRLAEEQEVRQYESDGSDFKGIDLYHDNHISHGMDPEQEGSLVVEDLLSKWTTLSPTIY</sequence>